<comment type="similarity">
    <text evidence="1">Belongs to the NAD(P)-dependent epimerase/dehydratase family.</text>
</comment>
<dbReference type="InterPro" id="IPR036291">
    <property type="entry name" value="NAD(P)-bd_dom_sf"/>
</dbReference>
<dbReference type="Pfam" id="PF01370">
    <property type="entry name" value="Epimerase"/>
    <property type="match status" value="1"/>
</dbReference>
<evidence type="ECO:0000313" key="3">
    <source>
        <dbReference type="EMBL" id="ADB60116.1"/>
    </source>
</evidence>
<dbReference type="GeneID" id="8741815"/>
<dbReference type="RefSeq" id="WP_012942422.1">
    <property type="nucleotide sequence ID" value="NC_013743.1"/>
</dbReference>
<evidence type="ECO:0000256" key="1">
    <source>
        <dbReference type="ARBA" id="ARBA00007637"/>
    </source>
</evidence>
<dbReference type="HOGENOM" id="CLU_007383_1_7_2"/>
<accession>D2RP82</accession>
<evidence type="ECO:0000313" key="4">
    <source>
        <dbReference type="Proteomes" id="UP000001903"/>
    </source>
</evidence>
<feature type="domain" description="NAD-dependent epimerase/dehydratase" evidence="2">
    <location>
        <begin position="9"/>
        <end position="237"/>
    </location>
</feature>
<dbReference type="Gene3D" id="3.40.50.720">
    <property type="entry name" value="NAD(P)-binding Rossmann-like Domain"/>
    <property type="match status" value="1"/>
</dbReference>
<reference evidence="3 4" key="1">
    <citation type="journal article" date="2010" name="Stand. Genomic Sci.">
        <title>Complete genome sequence of Haloterrigena turkmenica type strain (4k).</title>
        <authorList>
            <person name="Saunders E."/>
            <person name="Tindall B.J."/>
            <person name="Fahnrich R."/>
            <person name="Lapidus A."/>
            <person name="Copeland A."/>
            <person name="Del Rio T.G."/>
            <person name="Lucas S."/>
            <person name="Chen F."/>
            <person name="Tice H."/>
            <person name="Cheng J.F."/>
            <person name="Han C."/>
            <person name="Detter J.C."/>
            <person name="Bruce D."/>
            <person name="Goodwin L."/>
            <person name="Chain P."/>
            <person name="Pitluck S."/>
            <person name="Pati A."/>
            <person name="Ivanova N."/>
            <person name="Mavromatis K."/>
            <person name="Chen A."/>
            <person name="Palaniappan K."/>
            <person name="Land M."/>
            <person name="Hauser L."/>
            <person name="Chang Y.J."/>
            <person name="Jeffries C.D."/>
            <person name="Brettin T."/>
            <person name="Rohde M."/>
            <person name="Goker M."/>
            <person name="Bristow J."/>
            <person name="Eisen J.A."/>
            <person name="Markowitz V."/>
            <person name="Hugenholtz P."/>
            <person name="Klenk H.P."/>
            <person name="Kyrpides N.C."/>
        </authorList>
    </citation>
    <scope>NUCLEOTIDE SEQUENCE [LARGE SCALE GENOMIC DNA]</scope>
    <source>
        <strain evidence="4">ATCC 51198 / DSM 5511 / JCM 9101 / NCIMB 13204 / VKM B-1734 / 4k</strain>
    </source>
</reference>
<dbReference type="OrthoDB" id="4907at2157"/>
<dbReference type="PANTHER" id="PTHR43000">
    <property type="entry name" value="DTDP-D-GLUCOSE 4,6-DEHYDRATASE-RELATED"/>
    <property type="match status" value="1"/>
</dbReference>
<protein>
    <submittedName>
        <fullName evidence="3">NAD-dependent epimerase/dehydratase</fullName>
    </submittedName>
</protein>
<name>D2RP82_HALTV</name>
<keyword evidence="4" id="KW-1185">Reference proteome</keyword>
<dbReference type="InterPro" id="IPR001509">
    <property type="entry name" value="Epimerase_deHydtase"/>
</dbReference>
<organism evidence="3 4">
    <name type="scientific">Haloterrigena turkmenica (strain ATCC 51198 / DSM 5511 / JCM 9101 / NCIMB 13204 / VKM B-1734 / 4k)</name>
    <name type="common">Halococcus turkmenicus</name>
    <dbReference type="NCBI Taxonomy" id="543526"/>
    <lineage>
        <taxon>Archaea</taxon>
        <taxon>Methanobacteriati</taxon>
        <taxon>Methanobacteriota</taxon>
        <taxon>Stenosarchaea group</taxon>
        <taxon>Halobacteria</taxon>
        <taxon>Halobacteriales</taxon>
        <taxon>Natrialbaceae</taxon>
        <taxon>Haloterrigena</taxon>
    </lineage>
</organism>
<dbReference type="Gene3D" id="3.90.25.10">
    <property type="entry name" value="UDP-galactose 4-epimerase, domain 1"/>
    <property type="match status" value="1"/>
</dbReference>
<dbReference type="EMBL" id="CP001860">
    <property type="protein sequence ID" value="ADB60116.1"/>
    <property type="molecule type" value="Genomic_DNA"/>
</dbReference>
<dbReference type="SUPFAM" id="SSF51735">
    <property type="entry name" value="NAD(P)-binding Rossmann-fold domains"/>
    <property type="match status" value="1"/>
</dbReference>
<dbReference type="Proteomes" id="UP000001903">
    <property type="component" value="Chromosome"/>
</dbReference>
<sequence>MPTLRGKTVLVTGAAGFVGNHLVDTLVDHNTVLALDHFQTNSRDRLADDATIIEADIRNETALRRAMEDVDIIFHQAAARGASASIEDPVGTQAVNVDATLTLLEAAREVDARVIVASSAAVYGEPADLPVHETDPKQPTSPYGVQKLTVDQYARLWNDLHDLETVVLRYFNIYGQRASDTAFRGIVGTFIEQAREGQLTILGDGSQTRDLVHVSDVVQANLRAATTQHTGDAYNVGSGARTNIGDLARHVREHVNPDAELTYASERQWDIQDSQADLTRARTRLNYEPTVDLERCLQNRELRA</sequence>
<dbReference type="AlphaFoldDB" id="D2RP82"/>
<dbReference type="STRING" id="543526.Htur_1225"/>
<evidence type="ECO:0000259" key="2">
    <source>
        <dbReference type="Pfam" id="PF01370"/>
    </source>
</evidence>
<proteinExistence type="inferred from homology"/>
<gene>
    <name evidence="3" type="ordered locus">Htur_1225</name>
</gene>
<dbReference type="KEGG" id="htu:Htur_1225"/>
<dbReference type="eggNOG" id="arCOG01369">
    <property type="taxonomic scope" value="Archaea"/>
</dbReference>